<dbReference type="AlphaFoldDB" id="A0A1Y4DGS4"/>
<dbReference type="GO" id="GO:0008973">
    <property type="term" value="F:phosphopentomutase activity"/>
    <property type="evidence" value="ECO:0007669"/>
    <property type="project" value="TreeGrafter"/>
</dbReference>
<evidence type="ECO:0000313" key="11">
    <source>
        <dbReference type="EMBL" id="OUO56128.1"/>
    </source>
</evidence>
<keyword evidence="12" id="KW-1185">Reference proteome</keyword>
<dbReference type="InterPro" id="IPR005844">
    <property type="entry name" value="A-D-PHexomutase_a/b/a-I"/>
</dbReference>
<evidence type="ECO:0000259" key="9">
    <source>
        <dbReference type="Pfam" id="PF02879"/>
    </source>
</evidence>
<evidence type="ECO:0008006" key="13">
    <source>
        <dbReference type="Google" id="ProtNLM"/>
    </source>
</evidence>
<comment type="caution">
    <text evidence="11">The sequence shown here is derived from an EMBL/GenBank/DDBJ whole genome shotgun (WGS) entry which is preliminary data.</text>
</comment>
<organism evidence="11 12">
    <name type="scientific">Candidatus Avelusimicrobium gallicola</name>
    <dbReference type="NCBI Taxonomy" id="2562704"/>
    <lineage>
        <taxon>Bacteria</taxon>
        <taxon>Pseudomonadati</taxon>
        <taxon>Elusimicrobiota</taxon>
        <taxon>Elusimicrobia</taxon>
        <taxon>Elusimicrobiales</taxon>
        <taxon>Elusimicrobiaceae</taxon>
        <taxon>Candidatus Avelusimicrobium</taxon>
    </lineage>
</organism>
<sequence>MSEDIKFSTAGFRAVTADGLTAQSVQRLAYGISEHILEHPFYGFEGEGYRKHCAAQGKKPKKPLVLVGYDTRFFSKQFAYIAANALVQSGITVKVAELPLPTPVAEWAVLNECAVGAIVVTGSEAEYYVNGVKWISYYGGIANNEIVQDIEKRIPSPSAQILKASSTEFGYLNAAAIVTKDLRKSYLARLEKMIDVKALKKSKLKIAVDPLFGTAKHYFRDFLEKYGVTVEGIHEGDDVLFGGHTPNAGPVSLTDLKKLVTSKKMHLGIACNPDCDKFGIIDADGNWVSPNEIAPMILEHMVRNKKLKGRVCRSVITSNLIDQVAKMHGLMLRETPVGFKYITELMTTGQYIMGMEESGGIAVASHIPDKDGLLACLLVVDMLAVEGKSFKQLKKDFYKKYKQLFDQKVSIPKTETEINRIMERLDIRPPLSINKTSVWRIDSTDGFKFILKGGSWLAIRPSSTERLIRMYAEAQDEKLPAALIKEGKKIIDSIV</sequence>
<dbReference type="Gene3D" id="3.30.310.50">
    <property type="entry name" value="Alpha-D-phosphohexomutase, C-terminal domain"/>
    <property type="match status" value="1"/>
</dbReference>
<evidence type="ECO:0000259" key="7">
    <source>
        <dbReference type="Pfam" id="PF00408"/>
    </source>
</evidence>
<feature type="domain" description="Alpha-D-phosphohexomutase alpha/beta/alpha" evidence="9">
    <location>
        <begin position="185"/>
        <end position="285"/>
    </location>
</feature>
<dbReference type="Gene3D" id="3.40.120.10">
    <property type="entry name" value="Alpha-D-Glucose-1,6-Bisphosphate, subunit A, domain 3"/>
    <property type="match status" value="3"/>
</dbReference>
<comment type="cofactor">
    <cofactor evidence="1">
        <name>Mg(2+)</name>
        <dbReference type="ChEBI" id="CHEBI:18420"/>
    </cofactor>
</comment>
<dbReference type="Pfam" id="PF00408">
    <property type="entry name" value="PGM_PMM_IV"/>
    <property type="match status" value="1"/>
</dbReference>
<dbReference type="InterPro" id="IPR005843">
    <property type="entry name" value="A-D-PHexomutase_C"/>
</dbReference>
<dbReference type="Pfam" id="PF02879">
    <property type="entry name" value="PGM_PMM_II"/>
    <property type="match status" value="1"/>
</dbReference>
<feature type="domain" description="Alpha-D-phosphohexomutase C-terminal" evidence="7">
    <location>
        <begin position="436"/>
        <end position="479"/>
    </location>
</feature>
<dbReference type="GO" id="GO:0046872">
    <property type="term" value="F:metal ion binding"/>
    <property type="evidence" value="ECO:0007669"/>
    <property type="project" value="UniProtKB-KW"/>
</dbReference>
<comment type="similarity">
    <text evidence="2">Belongs to the phosphohexose mutase family.</text>
</comment>
<dbReference type="InterPro" id="IPR036900">
    <property type="entry name" value="A-D-PHexomutase_C_sf"/>
</dbReference>
<name>A0A1Y4DGS4_9BACT</name>
<dbReference type="InterPro" id="IPR005845">
    <property type="entry name" value="A-D-PHexomutase_a/b/a-II"/>
</dbReference>
<evidence type="ECO:0000256" key="1">
    <source>
        <dbReference type="ARBA" id="ARBA00001946"/>
    </source>
</evidence>
<keyword evidence="4" id="KW-0479">Metal-binding</keyword>
<evidence type="ECO:0000256" key="6">
    <source>
        <dbReference type="ARBA" id="ARBA00023235"/>
    </source>
</evidence>
<evidence type="ECO:0000256" key="4">
    <source>
        <dbReference type="ARBA" id="ARBA00022723"/>
    </source>
</evidence>
<dbReference type="OrthoDB" id="9806956at2"/>
<feature type="domain" description="Alpha-D-phosphohexomutase alpha/beta/alpha" evidence="8">
    <location>
        <begin position="56"/>
        <end position="156"/>
    </location>
</feature>
<dbReference type="EMBL" id="NFJD01000004">
    <property type="protein sequence ID" value="OUO56128.1"/>
    <property type="molecule type" value="Genomic_DNA"/>
</dbReference>
<dbReference type="InterPro" id="IPR005846">
    <property type="entry name" value="A-D-PHexomutase_a/b/a-III"/>
</dbReference>
<dbReference type="Pfam" id="PF02880">
    <property type="entry name" value="PGM_PMM_III"/>
    <property type="match status" value="1"/>
</dbReference>
<dbReference type="SUPFAM" id="SSF55957">
    <property type="entry name" value="Phosphoglucomutase, C-terminal domain"/>
    <property type="match status" value="1"/>
</dbReference>
<dbReference type="PANTHER" id="PTHR45745">
    <property type="entry name" value="PHOSPHOMANNOMUTASE 45A"/>
    <property type="match status" value="1"/>
</dbReference>
<accession>A0A1Y4DGS4</accession>
<keyword evidence="3" id="KW-0597">Phosphoprotein</keyword>
<dbReference type="PANTHER" id="PTHR45745:SF1">
    <property type="entry name" value="PHOSPHOGLUCOMUTASE 2B-RELATED"/>
    <property type="match status" value="1"/>
</dbReference>
<proteinExistence type="inferred from homology"/>
<dbReference type="Proteomes" id="UP000196368">
    <property type="component" value="Unassembled WGS sequence"/>
</dbReference>
<gene>
    <name evidence="11" type="ORF">B5F75_05770</name>
</gene>
<dbReference type="Pfam" id="PF02878">
    <property type="entry name" value="PGM_PMM_I"/>
    <property type="match status" value="1"/>
</dbReference>
<evidence type="ECO:0000259" key="10">
    <source>
        <dbReference type="Pfam" id="PF02880"/>
    </source>
</evidence>
<evidence type="ECO:0000259" key="8">
    <source>
        <dbReference type="Pfam" id="PF02878"/>
    </source>
</evidence>
<feature type="domain" description="Alpha-D-phosphohexomutase alpha/beta/alpha" evidence="10">
    <location>
        <begin position="290"/>
        <end position="401"/>
    </location>
</feature>
<dbReference type="GO" id="GO:0005975">
    <property type="term" value="P:carbohydrate metabolic process"/>
    <property type="evidence" value="ECO:0007669"/>
    <property type="project" value="InterPro"/>
</dbReference>
<evidence type="ECO:0000256" key="3">
    <source>
        <dbReference type="ARBA" id="ARBA00022553"/>
    </source>
</evidence>
<dbReference type="InterPro" id="IPR016055">
    <property type="entry name" value="A-D-PHexomutase_a/b/a-I/II/III"/>
</dbReference>
<dbReference type="SUPFAM" id="SSF53738">
    <property type="entry name" value="Phosphoglucomutase, first 3 domains"/>
    <property type="match status" value="2"/>
</dbReference>
<evidence type="ECO:0000313" key="12">
    <source>
        <dbReference type="Proteomes" id="UP000196368"/>
    </source>
</evidence>
<evidence type="ECO:0000256" key="5">
    <source>
        <dbReference type="ARBA" id="ARBA00022842"/>
    </source>
</evidence>
<reference evidence="12" key="1">
    <citation type="submission" date="2017-04" db="EMBL/GenBank/DDBJ databases">
        <title>Function of individual gut microbiota members based on whole genome sequencing of pure cultures obtained from chicken caecum.</title>
        <authorList>
            <person name="Medvecky M."/>
            <person name="Cejkova D."/>
            <person name="Polansky O."/>
            <person name="Karasova D."/>
            <person name="Kubasova T."/>
            <person name="Cizek A."/>
            <person name="Rychlik I."/>
        </authorList>
    </citation>
    <scope>NUCLEOTIDE SEQUENCE [LARGE SCALE GENOMIC DNA]</scope>
    <source>
        <strain evidence="12">An273</strain>
    </source>
</reference>
<dbReference type="RefSeq" id="WP_087288894.1">
    <property type="nucleotide sequence ID" value="NZ_NFJD01000004.1"/>
</dbReference>
<keyword evidence="6" id="KW-0413">Isomerase</keyword>
<keyword evidence="5" id="KW-0460">Magnesium</keyword>
<dbReference type="GO" id="GO:0006166">
    <property type="term" value="P:purine ribonucleoside salvage"/>
    <property type="evidence" value="ECO:0007669"/>
    <property type="project" value="TreeGrafter"/>
</dbReference>
<protein>
    <recommendedName>
        <fullName evidence="13">Phosphoglucomutase</fullName>
    </recommendedName>
</protein>
<evidence type="ECO:0000256" key="2">
    <source>
        <dbReference type="ARBA" id="ARBA00010231"/>
    </source>
</evidence>